<sequence length="392" mass="43791">MIEINQYHDSALPHVNHAYQPSSPDEEPFRLEMTGAGQTVLNQSRPKLPILEADIRRYQSLPGDEGKQAVRESEGRRFDDDEVRQRQYRVNATALEYLRQLKTGHEQVRAQWNLQWRNSHRSHRKLNGLGVIRVVLGTAIGLLLFVLIADGSNAVNTMSSSIDEMENNVFGIVCLAAPIILLILVGLEYALHCLDEAHRRRFERGLSWLVLPLGLVGMGIFSWKVGAFQDLNLLTEGDTGPPFWALTLTGMIASSLVAFIALRAISESAAQYFGYELAQSKDYQAAESWANRHNIIVAQIESRIVWHQEFNESLKRERGSYIEECLAVLGTFQRLAARSLQAATAEAELAIARDAFALPTETDVPYRQNSMLSGHESLISRNGSPPPARTGS</sequence>
<evidence type="ECO:0000256" key="1">
    <source>
        <dbReference type="SAM" id="MobiDB-lite"/>
    </source>
</evidence>
<reference evidence="3 4" key="1">
    <citation type="submission" date="2019-08" db="EMBL/GenBank/DDBJ databases">
        <title>Deep-cultivation of Planctomycetes and their phenomic and genomic characterization uncovers novel biology.</title>
        <authorList>
            <person name="Wiegand S."/>
            <person name="Jogler M."/>
            <person name="Boedeker C."/>
            <person name="Pinto D."/>
            <person name="Vollmers J."/>
            <person name="Rivas-Marin E."/>
            <person name="Kohn T."/>
            <person name="Peeters S.H."/>
            <person name="Heuer A."/>
            <person name="Rast P."/>
            <person name="Oberbeckmann S."/>
            <person name="Bunk B."/>
            <person name="Jeske O."/>
            <person name="Meyerdierks A."/>
            <person name="Storesund J.E."/>
            <person name="Kallscheuer N."/>
            <person name="Luecker S."/>
            <person name="Lage O.M."/>
            <person name="Pohl T."/>
            <person name="Merkel B.J."/>
            <person name="Hornburger P."/>
            <person name="Mueller R.-W."/>
            <person name="Bruemmer F."/>
            <person name="Labrenz M."/>
            <person name="Spormann A.M."/>
            <person name="Op den Camp H."/>
            <person name="Overmann J."/>
            <person name="Amann R."/>
            <person name="Jetten M.S.M."/>
            <person name="Mascher T."/>
            <person name="Medema M.H."/>
            <person name="Devos D.P."/>
            <person name="Kaster A.-K."/>
            <person name="Ovreas L."/>
            <person name="Rohde M."/>
            <person name="Galperin M.Y."/>
            <person name="Jogler C."/>
        </authorList>
    </citation>
    <scope>NUCLEOTIDE SEQUENCE [LARGE SCALE GENOMIC DNA]</scope>
    <source>
        <strain evidence="3 4">FC18</strain>
    </source>
</reference>
<feature type="transmembrane region" description="Helical" evidence="2">
    <location>
        <begin position="206"/>
        <end position="223"/>
    </location>
</feature>
<dbReference type="AlphaFoldDB" id="A0A5B9P3A7"/>
<keyword evidence="2" id="KW-0812">Transmembrane</keyword>
<evidence type="ECO:0000256" key="2">
    <source>
        <dbReference type="SAM" id="Phobius"/>
    </source>
</evidence>
<evidence type="ECO:0000313" key="4">
    <source>
        <dbReference type="Proteomes" id="UP000322214"/>
    </source>
</evidence>
<dbReference type="EMBL" id="CP042912">
    <property type="protein sequence ID" value="QEG21037.1"/>
    <property type="molecule type" value="Genomic_DNA"/>
</dbReference>
<protein>
    <recommendedName>
        <fullName evidence="5">Transmembrane protein</fullName>
    </recommendedName>
</protein>
<feature type="transmembrane region" description="Helical" evidence="2">
    <location>
        <begin position="126"/>
        <end position="149"/>
    </location>
</feature>
<keyword evidence="4" id="KW-1185">Reference proteome</keyword>
<name>A0A5B9P3A7_9BACT</name>
<accession>A0A5B9P3A7</accession>
<dbReference type="KEGG" id="mff:MFFC18_08890"/>
<evidence type="ECO:0008006" key="5">
    <source>
        <dbReference type="Google" id="ProtNLM"/>
    </source>
</evidence>
<feature type="region of interest" description="Disordered" evidence="1">
    <location>
        <begin position="1"/>
        <end position="27"/>
    </location>
</feature>
<dbReference type="STRING" id="980251.GCA_001642875_02051"/>
<feature type="transmembrane region" description="Helical" evidence="2">
    <location>
        <begin position="169"/>
        <end position="194"/>
    </location>
</feature>
<feature type="transmembrane region" description="Helical" evidence="2">
    <location>
        <begin position="243"/>
        <end position="262"/>
    </location>
</feature>
<evidence type="ECO:0000313" key="3">
    <source>
        <dbReference type="EMBL" id="QEG21037.1"/>
    </source>
</evidence>
<organism evidence="3 4">
    <name type="scientific">Mariniblastus fucicola</name>
    <dbReference type="NCBI Taxonomy" id="980251"/>
    <lineage>
        <taxon>Bacteria</taxon>
        <taxon>Pseudomonadati</taxon>
        <taxon>Planctomycetota</taxon>
        <taxon>Planctomycetia</taxon>
        <taxon>Pirellulales</taxon>
        <taxon>Pirellulaceae</taxon>
        <taxon>Mariniblastus</taxon>
    </lineage>
</organism>
<dbReference type="RefSeq" id="WP_075081930.1">
    <property type="nucleotide sequence ID" value="NZ_CP042912.1"/>
</dbReference>
<dbReference type="Proteomes" id="UP000322214">
    <property type="component" value="Chromosome"/>
</dbReference>
<keyword evidence="2" id="KW-1133">Transmembrane helix</keyword>
<gene>
    <name evidence="3" type="ORF">MFFC18_08890</name>
</gene>
<keyword evidence="2" id="KW-0472">Membrane</keyword>
<proteinExistence type="predicted"/>